<dbReference type="GO" id="GO:0032259">
    <property type="term" value="P:methylation"/>
    <property type="evidence" value="ECO:0007669"/>
    <property type="project" value="UniProtKB-KW"/>
</dbReference>
<dbReference type="GO" id="GO:0003676">
    <property type="term" value="F:nucleic acid binding"/>
    <property type="evidence" value="ECO:0007669"/>
    <property type="project" value="InterPro"/>
</dbReference>
<evidence type="ECO:0000256" key="7">
    <source>
        <dbReference type="SAM" id="MobiDB-lite"/>
    </source>
</evidence>
<dbReference type="PRINTS" id="PR00507">
    <property type="entry name" value="N12N6MTFRASE"/>
</dbReference>
<evidence type="ECO:0000259" key="8">
    <source>
        <dbReference type="Pfam" id="PF07669"/>
    </source>
</evidence>
<accession>A0A0C9LYS6</accession>
<evidence type="ECO:0000256" key="1">
    <source>
        <dbReference type="ARBA" id="ARBA00006594"/>
    </source>
</evidence>
<dbReference type="PANTHER" id="PTHR33841:SF5">
    <property type="entry name" value="DNA METHYLASE (MODIFICATION METHYLASE) (METHYLTRANSFERASE)-RELATED"/>
    <property type="match status" value="1"/>
</dbReference>
<sequence>MFEQSDYSRYQQIKSQTQRWHHDKTLYHSDCVVASIQHEAIRQAKLQHAANDHAYEAFFLRWLFVYICFMQGRFGGLGSGKRKQQVHSGGVANRMTKTHDLESPTDNHKRRRPNDDEDAISEEEINAIVAILGNQLLIVTKSIMVEKESYTPSAAVTFLLRRMDVVDAQDARSTEIYCLMTAFMTVYLCFVRVLIQQPEFDHFMQLFNHHDSLLNQDAQPFLWFYALHHMPIVDDLHKQLSTSTKQCAMANIDSIFSKFYTQYFLEMSAAKHQKDHGQYYTPRSVLRFMWDRCATVSHLIQLLQQQQTGMCRVFDPCLGIGSFLCEFLTRFTKACRFTVWSDPQRLTQLLLQDIPDHIFGIEIDPFAYQLCKMNMMVHLYPLYQRLCELGVQLPPQSIHRFKLFCNDTLKLNVESNPFRNAETVDPFEKHWLDQLRDTCKLKFDFIVTNPPYMIRKTGFITQPDPAIYDESRLGGAKLSQAYLYFMWIALQRCDDTQGQVCLITPSQWIVLEFAQQLRTWIWEHCKLLDIYEFEPFKVWPKVQTDSLIFRICKRTSSLPNSNHTLYLRHVGKNMTLMHLLDIYRHFRPDQQLLCTDNALKYKHTPLTEHNRQLKTKHSSFSFLLPSVSFLDQLESMTQHLGRICDTDPAAQKANTAAPLIWNRGPNTNPVYSLVVRTAWARVTFGKETCDRWLKPCFYWNGKTISSATGGGKEGEFWRHRDPLRLGKKETSAAEAYLPYCGVDVPFYSMILVNREDADRLKEDFNNKGPWSALYLYLHDARVALQADKKEEDIANCQYNKCGLVPVKIIHPINCGYFTRSQPRPRFFIDRQEMAVTNQCIYFTIKPDYPWQDPDYYCGLLNSTLIMFFIKLHCSYDQQGRMRFFGRLMAYVPFAPPPSLEFMQQVATLVQGVTLARSCLYPFLHYCKGGQRLLERVRNFEWHLTSIESGIVRQFEPPADWRQGISTNTAELHWIIDFIHTLNKDNAHDIFIALLKLNSLFQLAIDQMIYHLYRIPQALQLEIEHDLKLDNLRQEWPHVSLQIPNEEEHKSSTNISVWYQSTLSMAKSFIDLSNE</sequence>
<dbReference type="OrthoDB" id="2441416at2759"/>
<dbReference type="PROSITE" id="PS00092">
    <property type="entry name" value="N6_MTASE"/>
    <property type="match status" value="1"/>
</dbReference>
<evidence type="ECO:0000256" key="2">
    <source>
        <dbReference type="ARBA" id="ARBA00011900"/>
    </source>
</evidence>
<evidence type="ECO:0000313" key="9">
    <source>
        <dbReference type="EMBL" id="GAN11280.1"/>
    </source>
</evidence>
<dbReference type="InterPro" id="IPR002052">
    <property type="entry name" value="DNA_methylase_N6_adenine_CS"/>
</dbReference>
<dbReference type="InterPro" id="IPR050953">
    <property type="entry name" value="N4_N6_ade-DNA_methylase"/>
</dbReference>
<dbReference type="GO" id="GO:0006304">
    <property type="term" value="P:DNA modification"/>
    <property type="evidence" value="ECO:0007669"/>
    <property type="project" value="InterPro"/>
</dbReference>
<evidence type="ECO:0000256" key="4">
    <source>
        <dbReference type="ARBA" id="ARBA00022679"/>
    </source>
</evidence>
<dbReference type="Proteomes" id="UP000053815">
    <property type="component" value="Unassembled WGS sequence"/>
</dbReference>
<proteinExistence type="inferred from homology"/>
<evidence type="ECO:0000313" key="10">
    <source>
        <dbReference type="Proteomes" id="UP000053815"/>
    </source>
</evidence>
<comment type="similarity">
    <text evidence="1">Belongs to the N(4)/N(6)-methyltransferase family.</text>
</comment>
<keyword evidence="10" id="KW-1185">Reference proteome</keyword>
<feature type="compositionally biased region" description="Basic and acidic residues" evidence="7">
    <location>
        <begin position="97"/>
        <end position="107"/>
    </location>
</feature>
<evidence type="ECO:0000256" key="3">
    <source>
        <dbReference type="ARBA" id="ARBA00022603"/>
    </source>
</evidence>
<feature type="region of interest" description="Disordered" evidence="7">
    <location>
        <begin position="85"/>
        <end position="118"/>
    </location>
</feature>
<dbReference type="EMBL" id="DF836814">
    <property type="protein sequence ID" value="GAN11280.1"/>
    <property type="molecule type" value="Genomic_DNA"/>
</dbReference>
<dbReference type="Gene3D" id="3.40.50.150">
    <property type="entry name" value="Vaccinia Virus protein VP39"/>
    <property type="match status" value="1"/>
</dbReference>
<dbReference type="PANTHER" id="PTHR33841">
    <property type="entry name" value="DNA METHYLTRANSFERASE YEEA-RELATED"/>
    <property type="match status" value="1"/>
</dbReference>
<dbReference type="EC" id="2.1.1.72" evidence="2"/>
<evidence type="ECO:0000256" key="5">
    <source>
        <dbReference type="ARBA" id="ARBA00022691"/>
    </source>
</evidence>
<comment type="catalytic activity">
    <reaction evidence="6">
        <text>a 2'-deoxyadenosine in DNA + S-adenosyl-L-methionine = an N(6)-methyl-2'-deoxyadenosine in DNA + S-adenosyl-L-homocysteine + H(+)</text>
        <dbReference type="Rhea" id="RHEA:15197"/>
        <dbReference type="Rhea" id="RHEA-COMP:12418"/>
        <dbReference type="Rhea" id="RHEA-COMP:12419"/>
        <dbReference type="ChEBI" id="CHEBI:15378"/>
        <dbReference type="ChEBI" id="CHEBI:57856"/>
        <dbReference type="ChEBI" id="CHEBI:59789"/>
        <dbReference type="ChEBI" id="CHEBI:90615"/>
        <dbReference type="ChEBI" id="CHEBI:90616"/>
        <dbReference type="EC" id="2.1.1.72"/>
    </reaction>
</comment>
<dbReference type="Pfam" id="PF07669">
    <property type="entry name" value="Eco57I"/>
    <property type="match status" value="1"/>
</dbReference>
<organism evidence="9">
    <name type="scientific">Mucor ambiguus</name>
    <dbReference type="NCBI Taxonomy" id="91626"/>
    <lineage>
        <taxon>Eukaryota</taxon>
        <taxon>Fungi</taxon>
        <taxon>Fungi incertae sedis</taxon>
        <taxon>Mucoromycota</taxon>
        <taxon>Mucoromycotina</taxon>
        <taxon>Mucoromycetes</taxon>
        <taxon>Mucorales</taxon>
        <taxon>Mucorineae</taxon>
        <taxon>Mucoraceae</taxon>
        <taxon>Mucor</taxon>
    </lineage>
</organism>
<dbReference type="AlphaFoldDB" id="A0A0C9LYS6"/>
<dbReference type="SUPFAM" id="SSF53335">
    <property type="entry name" value="S-adenosyl-L-methionine-dependent methyltransferases"/>
    <property type="match status" value="1"/>
</dbReference>
<keyword evidence="5" id="KW-0949">S-adenosyl-L-methionine</keyword>
<evidence type="ECO:0000256" key="6">
    <source>
        <dbReference type="ARBA" id="ARBA00047942"/>
    </source>
</evidence>
<dbReference type="InterPro" id="IPR011639">
    <property type="entry name" value="MethylTrfase_TaqI-like_dom"/>
</dbReference>
<name>A0A0C9LYS6_9FUNG</name>
<dbReference type="InterPro" id="IPR029063">
    <property type="entry name" value="SAM-dependent_MTases_sf"/>
</dbReference>
<keyword evidence="4" id="KW-0808">Transferase</keyword>
<feature type="domain" description="Type II methyltransferase M.TaqI-like" evidence="8">
    <location>
        <begin position="357"/>
        <end position="539"/>
    </location>
</feature>
<keyword evidence="3" id="KW-0489">Methyltransferase</keyword>
<reference evidence="9" key="1">
    <citation type="submission" date="2014-09" db="EMBL/GenBank/DDBJ databases">
        <title>Draft genome sequence of an oleaginous Mucoromycotina fungus Mucor ambiguus NBRC6742.</title>
        <authorList>
            <person name="Takeda I."/>
            <person name="Yamane N."/>
            <person name="Morita T."/>
            <person name="Tamano K."/>
            <person name="Machida M."/>
            <person name="Baker S."/>
            <person name="Koike H."/>
        </authorList>
    </citation>
    <scope>NUCLEOTIDE SEQUENCE</scope>
    <source>
        <strain evidence="9">NBRC 6742</strain>
    </source>
</reference>
<dbReference type="GO" id="GO:0009007">
    <property type="term" value="F:site-specific DNA-methyltransferase (adenine-specific) activity"/>
    <property type="evidence" value="ECO:0007669"/>
    <property type="project" value="UniProtKB-EC"/>
</dbReference>
<gene>
    <name evidence="9" type="ORF">MAM1_0525c10839</name>
</gene>
<protein>
    <recommendedName>
        <fullName evidence="2">site-specific DNA-methyltransferase (adenine-specific)</fullName>
        <ecNumber evidence="2">2.1.1.72</ecNumber>
    </recommendedName>
</protein>